<comment type="similarity">
    <text evidence="2">Belongs to the LysR transcriptional regulatory family.</text>
</comment>
<evidence type="ECO:0000313" key="8">
    <source>
        <dbReference type="Proteomes" id="UP000682843"/>
    </source>
</evidence>
<protein>
    <submittedName>
        <fullName evidence="7">LysR family transcriptional regulator</fullName>
    </submittedName>
</protein>
<dbReference type="PANTHER" id="PTHR30419">
    <property type="entry name" value="HTH-TYPE TRANSCRIPTIONAL REGULATOR YBHD"/>
    <property type="match status" value="1"/>
</dbReference>
<evidence type="ECO:0000256" key="1">
    <source>
        <dbReference type="ARBA" id="ARBA00003502"/>
    </source>
</evidence>
<name>A0ABX8A5I1_9BRAD</name>
<accession>A0ABX8A5I1</accession>
<dbReference type="InterPro" id="IPR050950">
    <property type="entry name" value="HTH-type_LysR_regulators"/>
</dbReference>
<keyword evidence="8" id="KW-1185">Reference proteome</keyword>
<dbReference type="InterPro" id="IPR005119">
    <property type="entry name" value="LysR_subst-bd"/>
</dbReference>
<dbReference type="EMBL" id="CP036498">
    <property type="protein sequence ID" value="QUS38832.1"/>
    <property type="molecule type" value="Genomic_DNA"/>
</dbReference>
<dbReference type="Pfam" id="PF03466">
    <property type="entry name" value="LysR_substrate"/>
    <property type="match status" value="1"/>
</dbReference>
<reference evidence="7 8" key="1">
    <citation type="submission" date="2019-02" db="EMBL/GenBank/DDBJ databases">
        <title>Emended description of the genus Rhodopseudomonas and description of Rhodopseudomonas albus sp. nov., a non-phototrophic, heavy-metal-tolerant bacterium isolated from garden soil.</title>
        <authorList>
            <person name="Bao Z."/>
            <person name="Cao W.W."/>
            <person name="Sato Y."/>
            <person name="Nishizawa T."/>
            <person name="Zhao J."/>
            <person name="Guo Y."/>
            <person name="Ohta H."/>
        </authorList>
    </citation>
    <scope>NUCLEOTIDE SEQUENCE [LARGE SCALE GENOMIC DNA]</scope>
    <source>
        <strain evidence="7 8">SK50-23</strain>
    </source>
</reference>
<dbReference type="InterPro" id="IPR036390">
    <property type="entry name" value="WH_DNA-bd_sf"/>
</dbReference>
<organism evidence="7 8">
    <name type="scientific">Tardiphaga alba</name>
    <dbReference type="NCBI Taxonomy" id="340268"/>
    <lineage>
        <taxon>Bacteria</taxon>
        <taxon>Pseudomonadati</taxon>
        <taxon>Pseudomonadota</taxon>
        <taxon>Alphaproteobacteria</taxon>
        <taxon>Hyphomicrobiales</taxon>
        <taxon>Nitrobacteraceae</taxon>
        <taxon>Tardiphaga</taxon>
    </lineage>
</organism>
<comment type="function">
    <text evidence="1">NodD regulates the expression of the nodABCFE genes which encode other nodulation proteins. NodD is also a negative regulator of its own expression. Binds flavonoids as inducers.</text>
</comment>
<proteinExistence type="inferred from homology"/>
<evidence type="ECO:0000256" key="2">
    <source>
        <dbReference type="ARBA" id="ARBA00009437"/>
    </source>
</evidence>
<dbReference type="SUPFAM" id="SSF53850">
    <property type="entry name" value="Periplasmic binding protein-like II"/>
    <property type="match status" value="1"/>
</dbReference>
<dbReference type="InterPro" id="IPR000847">
    <property type="entry name" value="LysR_HTH_N"/>
</dbReference>
<evidence type="ECO:0000256" key="3">
    <source>
        <dbReference type="ARBA" id="ARBA00023015"/>
    </source>
</evidence>
<evidence type="ECO:0000256" key="5">
    <source>
        <dbReference type="ARBA" id="ARBA00023163"/>
    </source>
</evidence>
<sequence length="351" mass="38916">MRSRHAHREIKNFEIPQDLRVRGLHHDVSNKDRGCLSALSLVTIGIIETIVRDIATMNIRQIETFLAVAQSGSFRRAAEQLHRSPSVVSTHVQQLEDEIGLMLLERTTRQVSLTSAGEKLLMRSKGILTDLRSVVQDLREDSTAQHGHVSIGCAPSLCAHRLPKILAAYQKNFPKVALQLHESFAKRMYSDLSERLTDFAIGPRLKGLSGFDLRPVMKDMMVAVLPNTAPWSGRKKVRLAEVADLPQLAMGPASATAAMIESAFQARKLTFVPLFQVLQQQTLLSLVEHGMGMALVPRTCVPRRPGNYVVADLTEPMMVRQLYLITLKGRRLSSAAETCADMIVKGLARNG</sequence>
<dbReference type="Gene3D" id="1.10.10.10">
    <property type="entry name" value="Winged helix-like DNA-binding domain superfamily/Winged helix DNA-binding domain"/>
    <property type="match status" value="1"/>
</dbReference>
<feature type="domain" description="HTH lysR-type" evidence="6">
    <location>
        <begin position="57"/>
        <end position="114"/>
    </location>
</feature>
<evidence type="ECO:0000256" key="4">
    <source>
        <dbReference type="ARBA" id="ARBA00023125"/>
    </source>
</evidence>
<dbReference type="PROSITE" id="PS50931">
    <property type="entry name" value="HTH_LYSR"/>
    <property type="match status" value="1"/>
</dbReference>
<gene>
    <name evidence="7" type="ORF">RPMA_08300</name>
</gene>
<keyword evidence="5" id="KW-0804">Transcription</keyword>
<dbReference type="Pfam" id="PF00126">
    <property type="entry name" value="HTH_1"/>
    <property type="match status" value="1"/>
</dbReference>
<keyword evidence="3" id="KW-0805">Transcription regulation</keyword>
<dbReference type="Gene3D" id="3.40.190.290">
    <property type="match status" value="1"/>
</dbReference>
<dbReference type="PANTHER" id="PTHR30419:SF8">
    <property type="entry name" value="NITROGEN ASSIMILATION TRANSCRIPTIONAL ACTIVATOR-RELATED"/>
    <property type="match status" value="1"/>
</dbReference>
<evidence type="ECO:0000313" key="7">
    <source>
        <dbReference type="EMBL" id="QUS38832.1"/>
    </source>
</evidence>
<dbReference type="InterPro" id="IPR036388">
    <property type="entry name" value="WH-like_DNA-bd_sf"/>
</dbReference>
<keyword evidence="4" id="KW-0238">DNA-binding</keyword>
<dbReference type="SUPFAM" id="SSF46785">
    <property type="entry name" value="Winged helix' DNA-binding domain"/>
    <property type="match status" value="1"/>
</dbReference>
<dbReference type="Proteomes" id="UP000682843">
    <property type="component" value="Chromosome"/>
</dbReference>
<evidence type="ECO:0000259" key="6">
    <source>
        <dbReference type="PROSITE" id="PS50931"/>
    </source>
</evidence>